<dbReference type="PANTHER" id="PTHR34203">
    <property type="entry name" value="METHYLTRANSFERASE, FKBM FAMILY PROTEIN"/>
    <property type="match status" value="1"/>
</dbReference>
<keyword evidence="3" id="KW-1185">Reference proteome</keyword>
<dbReference type="PANTHER" id="PTHR34203:SF15">
    <property type="entry name" value="SLL1173 PROTEIN"/>
    <property type="match status" value="1"/>
</dbReference>
<evidence type="ECO:0000313" key="2">
    <source>
        <dbReference type="EMBL" id="MBB5030466.1"/>
    </source>
</evidence>
<name>A0A7W7Y6F6_9BACT</name>
<dbReference type="GO" id="GO:0008168">
    <property type="term" value="F:methyltransferase activity"/>
    <property type="evidence" value="ECO:0007669"/>
    <property type="project" value="UniProtKB-KW"/>
</dbReference>
<organism evidence="2 3">
    <name type="scientific">Prosthecobacter vanneervenii</name>
    <dbReference type="NCBI Taxonomy" id="48466"/>
    <lineage>
        <taxon>Bacteria</taxon>
        <taxon>Pseudomonadati</taxon>
        <taxon>Verrucomicrobiota</taxon>
        <taxon>Verrucomicrobiia</taxon>
        <taxon>Verrucomicrobiales</taxon>
        <taxon>Verrucomicrobiaceae</taxon>
        <taxon>Prosthecobacter</taxon>
    </lineage>
</organism>
<dbReference type="SUPFAM" id="SSF53335">
    <property type="entry name" value="S-adenosyl-L-methionine-dependent methyltransferases"/>
    <property type="match status" value="1"/>
</dbReference>
<dbReference type="AlphaFoldDB" id="A0A7W7Y6F6"/>
<gene>
    <name evidence="2" type="ORF">HNQ65_000020</name>
</gene>
<dbReference type="Pfam" id="PF05050">
    <property type="entry name" value="Methyltransf_21"/>
    <property type="match status" value="1"/>
</dbReference>
<dbReference type="InterPro" id="IPR029063">
    <property type="entry name" value="SAM-dependent_MTases_sf"/>
</dbReference>
<proteinExistence type="predicted"/>
<evidence type="ECO:0000313" key="3">
    <source>
        <dbReference type="Proteomes" id="UP000590740"/>
    </source>
</evidence>
<dbReference type="GO" id="GO:0032259">
    <property type="term" value="P:methylation"/>
    <property type="evidence" value="ECO:0007669"/>
    <property type="project" value="UniProtKB-KW"/>
</dbReference>
<reference evidence="2 3" key="1">
    <citation type="submission" date="2020-08" db="EMBL/GenBank/DDBJ databases">
        <title>Genomic Encyclopedia of Type Strains, Phase IV (KMG-IV): sequencing the most valuable type-strain genomes for metagenomic binning, comparative biology and taxonomic classification.</title>
        <authorList>
            <person name="Goeker M."/>
        </authorList>
    </citation>
    <scope>NUCLEOTIDE SEQUENCE [LARGE SCALE GENOMIC DNA]</scope>
    <source>
        <strain evidence="2 3">DSM 12252</strain>
    </source>
</reference>
<evidence type="ECO:0000259" key="1">
    <source>
        <dbReference type="Pfam" id="PF05050"/>
    </source>
</evidence>
<feature type="domain" description="Methyltransferase FkbM" evidence="1">
    <location>
        <begin position="94"/>
        <end position="259"/>
    </location>
</feature>
<dbReference type="Gene3D" id="3.40.50.150">
    <property type="entry name" value="Vaccinia Virus protein VP39"/>
    <property type="match status" value="1"/>
</dbReference>
<keyword evidence="2" id="KW-0489">Methyltransferase</keyword>
<dbReference type="InterPro" id="IPR052514">
    <property type="entry name" value="SAM-dependent_MTase"/>
</dbReference>
<dbReference type="InterPro" id="IPR006342">
    <property type="entry name" value="FkbM_mtfrase"/>
</dbReference>
<comment type="caution">
    <text evidence="2">The sequence shown here is derived from an EMBL/GenBank/DDBJ whole genome shotgun (WGS) entry which is preliminary data.</text>
</comment>
<dbReference type="NCBIfam" id="TIGR01444">
    <property type="entry name" value="fkbM_fam"/>
    <property type="match status" value="1"/>
</dbReference>
<dbReference type="EMBL" id="JACHIG010000001">
    <property type="protein sequence ID" value="MBB5030466.1"/>
    <property type="molecule type" value="Genomic_DNA"/>
</dbReference>
<dbReference type="RefSeq" id="WP_184337230.1">
    <property type="nucleotide sequence ID" value="NZ_JACHIG010000001.1"/>
</dbReference>
<sequence length="300" mass="33472">MAYSKFKLVRGLQKVLSGKLPDFLFPLVEKIRYREWHRLERGEITEIFWPVGAGAKLRLHKDSFLCRPIVRGKFELGERKLLARLLKPGDVFVDVGANIGLFAVIAGKCVGSQGVVLAVEPSLPTCKILQSQLDLNKLQNVKICQVGISKESGELELFQGTNINDTFNSFSPPIWEGEYTPTKVPVITFDSLIAQHLAGRPIRLVKIDTEGWECQVLAGGSIFARPDAPELIIEFCDKALLASASSCEALYNALRSLGYTTFVIDMENGKLQPLNQSREFEYANVFATKSPDRHRNFIVS</sequence>
<keyword evidence="2" id="KW-0808">Transferase</keyword>
<protein>
    <submittedName>
        <fullName evidence="2">FkbM family methyltransferase</fullName>
    </submittedName>
</protein>
<dbReference type="Proteomes" id="UP000590740">
    <property type="component" value="Unassembled WGS sequence"/>
</dbReference>
<accession>A0A7W7Y6F6</accession>